<name>A0A7F5R891_AGRPL</name>
<proteinExistence type="predicted"/>
<accession>A0A7F5R891</accession>
<feature type="coiled-coil region" evidence="1">
    <location>
        <begin position="110"/>
        <end position="172"/>
    </location>
</feature>
<protein>
    <submittedName>
        <fullName evidence="3">Uncharacterized protein LOC108734916 isoform X2</fullName>
    </submittedName>
</protein>
<reference evidence="3" key="1">
    <citation type="submission" date="2025-08" db="UniProtKB">
        <authorList>
            <consortium name="RefSeq"/>
        </authorList>
    </citation>
    <scope>IDENTIFICATION</scope>
    <source>
        <tissue evidence="3">Entire body</tissue>
    </source>
</reference>
<dbReference type="GeneID" id="108734916"/>
<keyword evidence="1" id="KW-0175">Coiled coil</keyword>
<evidence type="ECO:0000256" key="1">
    <source>
        <dbReference type="SAM" id="Coils"/>
    </source>
</evidence>
<dbReference type="AlphaFoldDB" id="A0A7F5R891"/>
<sequence>MQFVESVVYLGILCIHYPLKITLATSRTAKELVEKGINVHKQVSSNVNTTVAKQYQTLNDYLSSIKEYILNVPNTVRSLVYSFIPFGLANGSSQQEPKNQYEKTFLKFQVAAFEKERVEYQKEIRRLQDELQRTQNKSNNFDKEKQKYEKQIKTLEENLAATNASFRKMRRLAQDRKKWRCVSDQS</sequence>
<evidence type="ECO:0000313" key="3">
    <source>
        <dbReference type="RefSeq" id="XP_025832180.1"/>
    </source>
</evidence>
<dbReference type="OrthoDB" id="6766184at2759"/>
<evidence type="ECO:0000313" key="2">
    <source>
        <dbReference type="Proteomes" id="UP000192223"/>
    </source>
</evidence>
<dbReference type="RefSeq" id="XP_025832180.1">
    <property type="nucleotide sequence ID" value="XM_025976395.1"/>
</dbReference>
<organism evidence="2 3">
    <name type="scientific">Agrilus planipennis</name>
    <name type="common">Emerald ash borer</name>
    <name type="synonym">Agrilus marcopoli</name>
    <dbReference type="NCBI Taxonomy" id="224129"/>
    <lineage>
        <taxon>Eukaryota</taxon>
        <taxon>Metazoa</taxon>
        <taxon>Ecdysozoa</taxon>
        <taxon>Arthropoda</taxon>
        <taxon>Hexapoda</taxon>
        <taxon>Insecta</taxon>
        <taxon>Pterygota</taxon>
        <taxon>Neoptera</taxon>
        <taxon>Endopterygota</taxon>
        <taxon>Coleoptera</taxon>
        <taxon>Polyphaga</taxon>
        <taxon>Elateriformia</taxon>
        <taxon>Buprestoidea</taxon>
        <taxon>Buprestidae</taxon>
        <taxon>Agrilinae</taxon>
        <taxon>Agrilus</taxon>
    </lineage>
</organism>
<dbReference type="Proteomes" id="UP000192223">
    <property type="component" value="Unplaced"/>
</dbReference>
<keyword evidence="2" id="KW-1185">Reference proteome</keyword>
<gene>
    <name evidence="3" type="primary">LOC108734916</name>
</gene>